<organism evidence="2 3">
    <name type="scientific">Nonlabens spongiae</name>
    <dbReference type="NCBI Taxonomy" id="331648"/>
    <lineage>
        <taxon>Bacteria</taxon>
        <taxon>Pseudomonadati</taxon>
        <taxon>Bacteroidota</taxon>
        <taxon>Flavobacteriia</taxon>
        <taxon>Flavobacteriales</taxon>
        <taxon>Flavobacteriaceae</taxon>
        <taxon>Nonlabens</taxon>
    </lineage>
</organism>
<dbReference type="AlphaFoldDB" id="A0A1W6MHS2"/>
<dbReference type="PROSITE" id="PS51257">
    <property type="entry name" value="PROKAR_LIPOPROTEIN"/>
    <property type="match status" value="1"/>
</dbReference>
<evidence type="ECO:0000313" key="3">
    <source>
        <dbReference type="Proteomes" id="UP000193431"/>
    </source>
</evidence>
<dbReference type="EMBL" id="CP019344">
    <property type="protein sequence ID" value="ARN77145.1"/>
    <property type="molecule type" value="Genomic_DNA"/>
</dbReference>
<dbReference type="Proteomes" id="UP000193431">
    <property type="component" value="Chromosome"/>
</dbReference>
<dbReference type="RefSeq" id="WP_085765950.1">
    <property type="nucleotide sequence ID" value="NZ_CP019344.1"/>
</dbReference>
<feature type="chain" id="PRO_5012235883" description="Lipoprotein" evidence="1">
    <location>
        <begin position="20"/>
        <end position="280"/>
    </location>
</feature>
<keyword evidence="3" id="KW-1185">Reference proteome</keyword>
<gene>
    <name evidence="2" type="ORF">BST97_03590</name>
</gene>
<accession>A0A1W6MHS2</accession>
<evidence type="ECO:0000256" key="1">
    <source>
        <dbReference type="SAM" id="SignalP"/>
    </source>
</evidence>
<dbReference type="STRING" id="331648.BST97_03590"/>
<evidence type="ECO:0000313" key="2">
    <source>
        <dbReference type="EMBL" id="ARN77145.1"/>
    </source>
</evidence>
<proteinExistence type="predicted"/>
<protein>
    <recommendedName>
        <fullName evidence="4">Lipoprotein</fullName>
    </recommendedName>
</protein>
<name>A0A1W6MHS2_9FLAO</name>
<evidence type="ECO:0008006" key="4">
    <source>
        <dbReference type="Google" id="ProtNLM"/>
    </source>
</evidence>
<keyword evidence="1" id="KW-0732">Signal</keyword>
<sequence length="280" mass="32748">MRKFYSLLFILLIISCGTADDEKELSEVIDIAKTAEKDYNSYYSKNILNLFSPTRLAMRLGKEFYDIPKMERQYVYTFLRGEFETATYSFMEHLDQFGLEMILFDVHKQGDTYRANYQIQNTEDDMVSDFVVLYIEKDMNDRFKIVNFYSLEQGFSHGQIFKDIFKSVQDESTSNQMLQYESMNIIQGAKQLYANGKFEKAYDSLKTLRHSILKKPGISVLASRFASKVSQELYLEELRNMKEITPNKQSKLFYDCVIRNIQSDENGECTSEIESALIKS</sequence>
<dbReference type="OrthoDB" id="1143617at2"/>
<reference evidence="2 3" key="1">
    <citation type="submission" date="2016-11" db="EMBL/GenBank/DDBJ databases">
        <title>Trade-off between light-utilization and light-protection in marine flavobacteria.</title>
        <authorList>
            <person name="Kumagai Y."/>
        </authorList>
    </citation>
    <scope>NUCLEOTIDE SEQUENCE [LARGE SCALE GENOMIC DNA]</scope>
    <source>
        <strain evidence="2 3">JCM 13191</strain>
    </source>
</reference>
<feature type="signal peptide" evidence="1">
    <location>
        <begin position="1"/>
        <end position="19"/>
    </location>
</feature>